<evidence type="ECO:0000256" key="9">
    <source>
        <dbReference type="PROSITE-ProRule" id="PRU00261"/>
    </source>
</evidence>
<evidence type="ECO:0000256" key="7">
    <source>
        <dbReference type="ARBA" id="ARBA00023295"/>
    </source>
</evidence>
<keyword evidence="6" id="KW-0119">Carbohydrate metabolism</keyword>
<dbReference type="SMART" id="SM00270">
    <property type="entry name" value="ChtBD1"/>
    <property type="match status" value="1"/>
</dbReference>
<dbReference type="GO" id="GO:0000272">
    <property type="term" value="P:polysaccharide catabolic process"/>
    <property type="evidence" value="ECO:0007669"/>
    <property type="project" value="UniProtKB-KW"/>
</dbReference>
<name>A0A8R7QSD8_TRIUA</name>
<reference evidence="14" key="1">
    <citation type="journal article" date="2013" name="Nature">
        <title>Draft genome of the wheat A-genome progenitor Triticum urartu.</title>
        <authorList>
            <person name="Ling H.Q."/>
            <person name="Zhao S."/>
            <person name="Liu D."/>
            <person name="Wang J."/>
            <person name="Sun H."/>
            <person name="Zhang C."/>
            <person name="Fan H."/>
            <person name="Li D."/>
            <person name="Dong L."/>
            <person name="Tao Y."/>
            <person name="Gao C."/>
            <person name="Wu H."/>
            <person name="Li Y."/>
            <person name="Cui Y."/>
            <person name="Guo X."/>
            <person name="Zheng S."/>
            <person name="Wang B."/>
            <person name="Yu K."/>
            <person name="Liang Q."/>
            <person name="Yang W."/>
            <person name="Lou X."/>
            <person name="Chen J."/>
            <person name="Feng M."/>
            <person name="Jian J."/>
            <person name="Zhang X."/>
            <person name="Luo G."/>
            <person name="Jiang Y."/>
            <person name="Liu J."/>
            <person name="Wang Z."/>
            <person name="Sha Y."/>
            <person name="Zhang B."/>
            <person name="Wu H."/>
            <person name="Tang D."/>
            <person name="Shen Q."/>
            <person name="Xue P."/>
            <person name="Zou S."/>
            <person name="Wang X."/>
            <person name="Liu X."/>
            <person name="Wang F."/>
            <person name="Yang Y."/>
            <person name="An X."/>
            <person name="Dong Z."/>
            <person name="Zhang K."/>
            <person name="Zhang X."/>
            <person name="Luo M.C."/>
            <person name="Dvorak J."/>
            <person name="Tong Y."/>
            <person name="Wang J."/>
            <person name="Yang H."/>
            <person name="Li Z."/>
            <person name="Wang D."/>
            <person name="Zhang A."/>
            <person name="Wang J."/>
        </authorList>
    </citation>
    <scope>NUCLEOTIDE SEQUENCE</scope>
    <source>
        <strain evidence="14">cv. G1812</strain>
    </source>
</reference>
<evidence type="ECO:0000256" key="1">
    <source>
        <dbReference type="ARBA" id="ARBA00000822"/>
    </source>
</evidence>
<sequence length="276" mass="30129">MARVLALGAAAAFLLLAVASTMAAAQNCGCGATECCSRWGFCGTTGEYCGTGCRSGPCTVPVTNNVSVPAIVTPAFFGALVAQAADDCAAKGFYTRDAFLTALGGYPAFGRTGSDDDSKREIAAFFAHVNHETIILLHRRDQRAEQELLRPDERGVAVRRREGLLRPRVAADLVELQLRGGGAEPRLRRAQRPGRGGAEPRPGVPSGALVLDEQRARHHRLRPGVRRHHQGHQRRARVQRQEPQRRQRPRRLLQAVLPAVRRRPGDQPHLLIKLTV</sequence>
<comment type="catalytic activity">
    <reaction evidence="1">
        <text>Random endo-hydrolysis of N-acetyl-beta-D-glucosaminide (1-&gt;4)-beta-linkages in chitin and chitodextrins.</text>
        <dbReference type="EC" id="3.2.1.14"/>
    </reaction>
</comment>
<dbReference type="InterPro" id="IPR000726">
    <property type="entry name" value="Glyco_hydro_19_cat"/>
</dbReference>
<feature type="disulfide bond" evidence="9">
    <location>
        <begin position="35"/>
        <end position="49"/>
    </location>
</feature>
<evidence type="ECO:0000313" key="13">
    <source>
        <dbReference type="EnsemblPlants" id="TuG1812G0600002154.01.T02"/>
    </source>
</evidence>
<keyword evidence="7" id="KW-0326">Glycosidase</keyword>
<dbReference type="EC" id="3.2.1.14" evidence="2"/>
<evidence type="ECO:0000259" key="12">
    <source>
        <dbReference type="PROSITE" id="PS50941"/>
    </source>
</evidence>
<dbReference type="GO" id="GO:0006032">
    <property type="term" value="P:chitin catabolic process"/>
    <property type="evidence" value="ECO:0007669"/>
    <property type="project" value="InterPro"/>
</dbReference>
<evidence type="ECO:0000256" key="4">
    <source>
        <dbReference type="ARBA" id="ARBA00022801"/>
    </source>
</evidence>
<dbReference type="InterPro" id="IPR001002">
    <property type="entry name" value="Chitin-bd_1"/>
</dbReference>
<dbReference type="Gramene" id="TuG1812G0600002154.01.T02">
    <property type="protein sequence ID" value="TuG1812G0600002154.01.T02"/>
    <property type="gene ID" value="TuG1812G0600002154.01"/>
</dbReference>
<dbReference type="SUPFAM" id="SSF57016">
    <property type="entry name" value="Plant lectins/antimicrobial peptides"/>
    <property type="match status" value="1"/>
</dbReference>
<dbReference type="GO" id="GO:0008843">
    <property type="term" value="F:endochitinase activity"/>
    <property type="evidence" value="ECO:0007669"/>
    <property type="project" value="UniProtKB-EC"/>
</dbReference>
<dbReference type="PROSITE" id="PS50941">
    <property type="entry name" value="CHIT_BIND_I_2"/>
    <property type="match status" value="1"/>
</dbReference>
<dbReference type="PANTHER" id="PTHR22595:SF193">
    <property type="entry name" value="ENDOCHITINASE EP3"/>
    <property type="match status" value="1"/>
</dbReference>
<evidence type="ECO:0000256" key="3">
    <source>
        <dbReference type="ARBA" id="ARBA00022669"/>
    </source>
</evidence>
<dbReference type="CDD" id="cd00035">
    <property type="entry name" value="ChtBD1"/>
    <property type="match status" value="1"/>
</dbReference>
<dbReference type="CDD" id="cd00325">
    <property type="entry name" value="chitinase_GH19"/>
    <property type="match status" value="1"/>
</dbReference>
<feature type="compositionally biased region" description="Basic residues" evidence="10">
    <location>
        <begin position="216"/>
        <end position="238"/>
    </location>
</feature>
<dbReference type="PANTHER" id="PTHR22595">
    <property type="entry name" value="CHITINASE-RELATED"/>
    <property type="match status" value="1"/>
</dbReference>
<feature type="disulfide bond" evidence="9">
    <location>
        <begin position="30"/>
        <end position="42"/>
    </location>
</feature>
<keyword evidence="11" id="KW-0732">Signal</keyword>
<evidence type="ECO:0000256" key="2">
    <source>
        <dbReference type="ARBA" id="ARBA00012729"/>
    </source>
</evidence>
<evidence type="ECO:0000256" key="10">
    <source>
        <dbReference type="SAM" id="MobiDB-lite"/>
    </source>
</evidence>
<feature type="region of interest" description="Disordered" evidence="10">
    <location>
        <begin position="184"/>
        <end position="250"/>
    </location>
</feature>
<evidence type="ECO:0000256" key="11">
    <source>
        <dbReference type="SAM" id="SignalP"/>
    </source>
</evidence>
<dbReference type="Pfam" id="PF00182">
    <property type="entry name" value="Glyco_hydro_19"/>
    <property type="match status" value="1"/>
</dbReference>
<evidence type="ECO:0000313" key="14">
    <source>
        <dbReference type="Proteomes" id="UP000015106"/>
    </source>
</evidence>
<dbReference type="GO" id="GO:0008061">
    <property type="term" value="F:chitin binding"/>
    <property type="evidence" value="ECO:0007669"/>
    <property type="project" value="UniProtKB-UniRule"/>
</dbReference>
<dbReference type="EnsemblPlants" id="TuG1812G0600002154.01.T02">
    <property type="protein sequence ID" value="TuG1812G0600002154.01.T02"/>
    <property type="gene ID" value="TuG1812G0600002154.01"/>
</dbReference>
<evidence type="ECO:0000256" key="8">
    <source>
        <dbReference type="ARBA" id="ARBA00023326"/>
    </source>
</evidence>
<keyword evidence="8" id="KW-0624">Polysaccharide degradation</keyword>
<dbReference type="InterPro" id="IPR023346">
    <property type="entry name" value="Lysozyme-like_dom_sf"/>
</dbReference>
<keyword evidence="4" id="KW-0378">Hydrolase</keyword>
<dbReference type="PROSITE" id="PS00026">
    <property type="entry name" value="CHIT_BIND_I_1"/>
    <property type="match status" value="1"/>
</dbReference>
<dbReference type="AlphaFoldDB" id="A0A8R7QSD8"/>
<feature type="chain" id="PRO_5035906514" description="chitinase" evidence="11">
    <location>
        <begin position="26"/>
        <end position="276"/>
    </location>
</feature>
<gene>
    <name evidence="13" type="primary">LOC125517671</name>
</gene>
<dbReference type="Gene3D" id="3.30.60.10">
    <property type="entry name" value="Endochitinase-like"/>
    <property type="match status" value="1"/>
</dbReference>
<keyword evidence="3 9" id="KW-0147">Chitin-binding</keyword>
<reference evidence="13" key="3">
    <citation type="submission" date="2022-06" db="UniProtKB">
        <authorList>
            <consortium name="EnsemblPlants"/>
        </authorList>
    </citation>
    <scope>IDENTIFICATION</scope>
</reference>
<dbReference type="InterPro" id="IPR036861">
    <property type="entry name" value="Endochitinase-like_sf"/>
</dbReference>
<reference evidence="13" key="2">
    <citation type="submission" date="2018-03" db="EMBL/GenBank/DDBJ databases">
        <title>The Triticum urartu genome reveals the dynamic nature of wheat genome evolution.</title>
        <authorList>
            <person name="Ling H."/>
            <person name="Ma B."/>
            <person name="Shi X."/>
            <person name="Liu H."/>
            <person name="Dong L."/>
            <person name="Sun H."/>
            <person name="Cao Y."/>
            <person name="Gao Q."/>
            <person name="Zheng S."/>
            <person name="Li Y."/>
            <person name="Yu Y."/>
            <person name="Du H."/>
            <person name="Qi M."/>
            <person name="Li Y."/>
            <person name="Yu H."/>
            <person name="Cui Y."/>
            <person name="Wang N."/>
            <person name="Chen C."/>
            <person name="Wu H."/>
            <person name="Zhao Y."/>
            <person name="Zhang J."/>
            <person name="Li Y."/>
            <person name="Zhou W."/>
            <person name="Zhang B."/>
            <person name="Hu W."/>
            <person name="Eijk M."/>
            <person name="Tang J."/>
            <person name="Witsenboer H."/>
            <person name="Zhao S."/>
            <person name="Li Z."/>
            <person name="Zhang A."/>
            <person name="Wang D."/>
            <person name="Liang C."/>
        </authorList>
    </citation>
    <scope>NUCLEOTIDE SEQUENCE [LARGE SCALE GENOMIC DNA]</scope>
    <source>
        <strain evidence="13">cv. G1812</strain>
    </source>
</reference>
<organism evidence="13 14">
    <name type="scientific">Triticum urartu</name>
    <name type="common">Red wild einkorn</name>
    <name type="synonym">Crithodium urartu</name>
    <dbReference type="NCBI Taxonomy" id="4572"/>
    <lineage>
        <taxon>Eukaryota</taxon>
        <taxon>Viridiplantae</taxon>
        <taxon>Streptophyta</taxon>
        <taxon>Embryophyta</taxon>
        <taxon>Tracheophyta</taxon>
        <taxon>Spermatophyta</taxon>
        <taxon>Magnoliopsida</taxon>
        <taxon>Liliopsida</taxon>
        <taxon>Poales</taxon>
        <taxon>Poaceae</taxon>
        <taxon>BOP clade</taxon>
        <taxon>Pooideae</taxon>
        <taxon>Triticodae</taxon>
        <taxon>Triticeae</taxon>
        <taxon>Triticinae</taxon>
        <taxon>Triticum</taxon>
    </lineage>
</organism>
<dbReference type="InterPro" id="IPR018371">
    <property type="entry name" value="Chitin-binding_1_CS"/>
</dbReference>
<proteinExistence type="predicted"/>
<evidence type="ECO:0000256" key="6">
    <source>
        <dbReference type="ARBA" id="ARBA00023277"/>
    </source>
</evidence>
<keyword evidence="5 9" id="KW-1015">Disulfide bond</keyword>
<dbReference type="PROSITE" id="PS00773">
    <property type="entry name" value="CHITINASE_19_1"/>
    <property type="match status" value="1"/>
</dbReference>
<feature type="domain" description="Chitin-binding type-1" evidence="12">
    <location>
        <begin position="25"/>
        <end position="60"/>
    </location>
</feature>
<dbReference type="GO" id="GO:0016998">
    <property type="term" value="P:cell wall macromolecule catabolic process"/>
    <property type="evidence" value="ECO:0007669"/>
    <property type="project" value="InterPro"/>
</dbReference>
<accession>A0A8R7QSD8</accession>
<evidence type="ECO:0000256" key="5">
    <source>
        <dbReference type="ARBA" id="ARBA00023157"/>
    </source>
</evidence>
<dbReference type="Proteomes" id="UP000015106">
    <property type="component" value="Chromosome 6"/>
</dbReference>
<dbReference type="FunFam" id="3.30.60.10:FF:000003">
    <property type="entry name" value="Class IV chitinase"/>
    <property type="match status" value="1"/>
</dbReference>
<feature type="signal peptide" evidence="11">
    <location>
        <begin position="1"/>
        <end position="25"/>
    </location>
</feature>
<dbReference type="Pfam" id="PF00187">
    <property type="entry name" value="Chitin_bind_1"/>
    <property type="match status" value="1"/>
</dbReference>
<keyword evidence="14" id="KW-1185">Reference proteome</keyword>
<dbReference type="SUPFAM" id="SSF53955">
    <property type="entry name" value="Lysozyme-like"/>
    <property type="match status" value="1"/>
</dbReference>
<comment type="caution">
    <text evidence="9">Lacks conserved residue(s) required for the propagation of feature annotation.</text>
</comment>
<dbReference type="Gene3D" id="1.10.530.10">
    <property type="match status" value="1"/>
</dbReference>
<protein>
    <recommendedName>
        <fullName evidence="2">chitinase</fullName>
        <ecNumber evidence="2">3.2.1.14</ecNumber>
    </recommendedName>
</protein>